<protein>
    <submittedName>
        <fullName evidence="2">Unnamed protein product</fullName>
    </submittedName>
</protein>
<evidence type="ECO:0000256" key="1">
    <source>
        <dbReference type="SAM" id="MobiDB-lite"/>
    </source>
</evidence>
<comment type="caution">
    <text evidence="2">The sequence shown here is derived from an EMBL/GenBank/DDBJ whole genome shotgun (WGS) entry which is preliminary data.</text>
</comment>
<proteinExistence type="predicted"/>
<accession>A0A9W7D4D9</accession>
<feature type="region of interest" description="Disordered" evidence="1">
    <location>
        <begin position="46"/>
        <end position="112"/>
    </location>
</feature>
<feature type="compositionally biased region" description="Polar residues" evidence="1">
    <location>
        <begin position="315"/>
        <end position="328"/>
    </location>
</feature>
<dbReference type="Proteomes" id="UP001165121">
    <property type="component" value="Unassembled WGS sequence"/>
</dbReference>
<feature type="compositionally biased region" description="Polar residues" evidence="1">
    <location>
        <begin position="221"/>
        <end position="232"/>
    </location>
</feature>
<keyword evidence="3" id="KW-1185">Reference proteome</keyword>
<evidence type="ECO:0000313" key="2">
    <source>
        <dbReference type="EMBL" id="GMF56853.1"/>
    </source>
</evidence>
<gene>
    <name evidence="2" type="ORF">Pfra01_002418900</name>
</gene>
<dbReference type="AlphaFoldDB" id="A0A9W7D4D9"/>
<name>A0A9W7D4D9_9STRA</name>
<sequence length="328" mass="36386">MDHRGSGLTKISADPATPKWCAFRIDEDAAEPSNIHRSTEYWEEFVDGREVDLDPDVDSDLDDKPQPPPQPIKSKSYPRSHRYGKIEARTTSTRKKVKAPGAEVEDQGRSTADQWSIQTIEAAFHKELRKLLLEDPVLQTMQVREIDDQLGPMTAPPTTSTELIAVKSLVNLLKEAILCRHRSVRMNPRPNQAQTVLKHRDGCHWDLQGSAKVDQKDRTTIRSGRPTSTYDGSNDHDRDLIDKLHRSVGIILPGCHVSISQRAKVMPAPDTAQNLGSQDVEMESAGSPGRDSDLPGWEYDSDGMDLPEQDRAAVASTTVGPRGSTKAQ</sequence>
<organism evidence="2 3">
    <name type="scientific">Phytophthora fragariaefolia</name>
    <dbReference type="NCBI Taxonomy" id="1490495"/>
    <lineage>
        <taxon>Eukaryota</taxon>
        <taxon>Sar</taxon>
        <taxon>Stramenopiles</taxon>
        <taxon>Oomycota</taxon>
        <taxon>Peronosporomycetes</taxon>
        <taxon>Peronosporales</taxon>
        <taxon>Peronosporaceae</taxon>
        <taxon>Phytophthora</taxon>
    </lineage>
</organism>
<evidence type="ECO:0000313" key="3">
    <source>
        <dbReference type="Proteomes" id="UP001165121"/>
    </source>
</evidence>
<dbReference type="EMBL" id="BSXT01004126">
    <property type="protein sequence ID" value="GMF56853.1"/>
    <property type="molecule type" value="Genomic_DNA"/>
</dbReference>
<reference evidence="2" key="1">
    <citation type="submission" date="2023-04" db="EMBL/GenBank/DDBJ databases">
        <title>Phytophthora fragariaefolia NBRC 109709.</title>
        <authorList>
            <person name="Ichikawa N."/>
            <person name="Sato H."/>
            <person name="Tonouchi N."/>
        </authorList>
    </citation>
    <scope>NUCLEOTIDE SEQUENCE</scope>
    <source>
        <strain evidence="2">NBRC 109709</strain>
    </source>
</reference>
<feature type="region of interest" description="Disordered" evidence="1">
    <location>
        <begin position="212"/>
        <end position="236"/>
    </location>
</feature>
<feature type="region of interest" description="Disordered" evidence="1">
    <location>
        <begin position="269"/>
        <end position="328"/>
    </location>
</feature>